<evidence type="ECO:0000259" key="4">
    <source>
        <dbReference type="Pfam" id="PF14905"/>
    </source>
</evidence>
<dbReference type="InterPro" id="IPR036942">
    <property type="entry name" value="Beta-barrel_TonB_sf"/>
</dbReference>
<protein>
    <submittedName>
        <fullName evidence="5">TonB-dependent receptor</fullName>
    </submittedName>
</protein>
<dbReference type="GO" id="GO:0009279">
    <property type="term" value="C:cell outer membrane"/>
    <property type="evidence" value="ECO:0007669"/>
    <property type="project" value="UniProtKB-SubCell"/>
</dbReference>
<dbReference type="PANTHER" id="PTHR40980:SF4">
    <property type="entry name" value="TONB-DEPENDENT RECEPTOR-LIKE BETA-BARREL DOMAIN-CONTAINING PROTEIN"/>
    <property type="match status" value="1"/>
</dbReference>
<reference evidence="5" key="1">
    <citation type="submission" date="2020-10" db="EMBL/GenBank/DDBJ databases">
        <authorList>
            <person name="Lu T."/>
            <person name="Wang Q."/>
            <person name="Han X."/>
        </authorList>
    </citation>
    <scope>NUCLEOTIDE SEQUENCE</scope>
    <source>
        <strain evidence="5">WQ 117</strain>
    </source>
</reference>
<sequence>MKKITSSLILTFLTTCLMGQSIIEGKFQDSKNAPLQFVDIEILTKDSVFVQNAITNNNGYFNISIPEKGEYIFLAEQFGNIIFSKNLELTNNINLGLINITSNEIDLKEVVINSKKPLIEQKIDRMVFNVSNSISASNGDGLSAIKATPGIIVSNEGIKVIGKGSIGVLINDRYQKMSGDDLLNYLKSIPASNIKSIEVITSPPAKYDAEGDSGLINIVLKESIQNQWNNTIRSSYTQGKYASYSIGNIFTYNKNKLNFQFGFDTEQGYVGKKDNTDIQYSDVRWKDELVTKKQEKSYNIDLKSTYTLSKSSNIGAQYKFGYANPNSPDKTNSIITDYNQAIISTIHTNGTEYKNNRFHSMGLFLDTKLDTIGRKISINLDYYTNDNDKNRPFSTNQFNGNTSDITNSLNALTNSNQKINIYTANIDFDHPLSWGNLSYGAKFSYVNNKSYSDYYDIDNQLHDLSKSDSFDYKENINALYVSFRKPWSEKWTSQIGLRLENTNTKGSSESISNINKKEYTKLFPTFYTMYKPNKKNSLILSYSKRISRPAYWELNPFRWYIDSYSYVEGNPFLQPSFTNNIDFKYNYKNKLITTISYSHKNDGSAQIQLLDDQTKNRIYTRDNFYKQQTLTISETFVLSNKFWTSYNTLTGLYSNSEYKYFLPTVYEIQNGWSLIFNSNNSFKISKSFNGELNFSYQSAMKYLMYYIKPQFNVGAGFSYNLLNDNLQITANIFDIFKKSASDIYLQTGEIKSKVRTYQDNQNIRIGLRYNFGNKKIKTIQTKTGNKEELERL</sequence>
<comment type="caution">
    <text evidence="5">The sequence shown here is derived from an EMBL/GenBank/DDBJ whole genome shotgun (WGS) entry which is preliminary data.</text>
</comment>
<feature type="domain" description="Outer membrane protein beta-barrel" evidence="4">
    <location>
        <begin position="368"/>
        <end position="769"/>
    </location>
</feature>
<evidence type="ECO:0000256" key="3">
    <source>
        <dbReference type="ARBA" id="ARBA00023237"/>
    </source>
</evidence>
<dbReference type="SUPFAM" id="SSF56935">
    <property type="entry name" value="Porins"/>
    <property type="match status" value="1"/>
</dbReference>
<dbReference type="Proteomes" id="UP000608754">
    <property type="component" value="Unassembled WGS sequence"/>
</dbReference>
<keyword evidence="2" id="KW-0472">Membrane</keyword>
<organism evidence="5 6">
    <name type="scientific">Faecalibacter rhinopitheci</name>
    <dbReference type="NCBI Taxonomy" id="2779678"/>
    <lineage>
        <taxon>Bacteria</taxon>
        <taxon>Pseudomonadati</taxon>
        <taxon>Bacteroidota</taxon>
        <taxon>Flavobacteriia</taxon>
        <taxon>Flavobacteriales</taxon>
        <taxon>Weeksellaceae</taxon>
        <taxon>Faecalibacter</taxon>
    </lineage>
</organism>
<evidence type="ECO:0000256" key="1">
    <source>
        <dbReference type="ARBA" id="ARBA00004442"/>
    </source>
</evidence>
<dbReference type="PANTHER" id="PTHR40980">
    <property type="entry name" value="PLUG DOMAIN-CONTAINING PROTEIN"/>
    <property type="match status" value="1"/>
</dbReference>
<dbReference type="Pfam" id="PF14905">
    <property type="entry name" value="OMP_b-brl_3"/>
    <property type="match status" value="1"/>
</dbReference>
<evidence type="ECO:0000256" key="2">
    <source>
        <dbReference type="ARBA" id="ARBA00023136"/>
    </source>
</evidence>
<name>A0A8J7G7K8_9FLAO</name>
<gene>
    <name evidence="5" type="ORF">IM532_12715</name>
</gene>
<accession>A0A8J7G7K8</accession>
<dbReference type="EMBL" id="JADGIK010000013">
    <property type="protein sequence ID" value="MBF0598292.1"/>
    <property type="molecule type" value="Genomic_DNA"/>
</dbReference>
<keyword evidence="3" id="KW-0998">Cell outer membrane</keyword>
<keyword evidence="5" id="KW-0675">Receptor</keyword>
<proteinExistence type="predicted"/>
<keyword evidence="6" id="KW-1185">Reference proteome</keyword>
<evidence type="ECO:0000313" key="6">
    <source>
        <dbReference type="Proteomes" id="UP000608754"/>
    </source>
</evidence>
<dbReference type="InterPro" id="IPR041700">
    <property type="entry name" value="OMP_b-brl_3"/>
</dbReference>
<dbReference type="Gene3D" id="2.40.170.20">
    <property type="entry name" value="TonB-dependent receptor, beta-barrel domain"/>
    <property type="match status" value="1"/>
</dbReference>
<comment type="subcellular location">
    <subcellularLocation>
        <location evidence="1">Cell outer membrane</location>
    </subcellularLocation>
</comment>
<dbReference type="SUPFAM" id="SSF49478">
    <property type="entry name" value="Cna protein B-type domain"/>
    <property type="match status" value="1"/>
</dbReference>
<evidence type="ECO:0000313" key="5">
    <source>
        <dbReference type="EMBL" id="MBF0598292.1"/>
    </source>
</evidence>
<dbReference type="RefSeq" id="WP_194183877.1">
    <property type="nucleotide sequence ID" value="NZ_JADGIK010000013.1"/>
</dbReference>
<dbReference type="AlphaFoldDB" id="A0A8J7G7K8"/>